<comment type="caution">
    <text evidence="1">The sequence shown here is derived from an EMBL/GenBank/DDBJ whole genome shotgun (WGS) entry which is preliminary data.</text>
</comment>
<evidence type="ECO:0000313" key="1">
    <source>
        <dbReference type="EMBL" id="GBN84027.1"/>
    </source>
</evidence>
<gene>
    <name evidence="1" type="ORF">AVEN_91385_1</name>
</gene>
<keyword evidence="2" id="KW-1185">Reference proteome</keyword>
<proteinExistence type="predicted"/>
<reference evidence="1 2" key="1">
    <citation type="journal article" date="2019" name="Sci. Rep.">
        <title>Orb-weaving spider Araneus ventricosus genome elucidates the spidroin gene catalogue.</title>
        <authorList>
            <person name="Kono N."/>
            <person name="Nakamura H."/>
            <person name="Ohtoshi R."/>
            <person name="Moran D.A.P."/>
            <person name="Shinohara A."/>
            <person name="Yoshida Y."/>
            <person name="Fujiwara M."/>
            <person name="Mori M."/>
            <person name="Tomita M."/>
            <person name="Arakawa K."/>
        </authorList>
    </citation>
    <scope>NUCLEOTIDE SEQUENCE [LARGE SCALE GENOMIC DNA]</scope>
</reference>
<organism evidence="1 2">
    <name type="scientific">Araneus ventricosus</name>
    <name type="common">Orbweaver spider</name>
    <name type="synonym">Epeira ventricosa</name>
    <dbReference type="NCBI Taxonomy" id="182803"/>
    <lineage>
        <taxon>Eukaryota</taxon>
        <taxon>Metazoa</taxon>
        <taxon>Ecdysozoa</taxon>
        <taxon>Arthropoda</taxon>
        <taxon>Chelicerata</taxon>
        <taxon>Arachnida</taxon>
        <taxon>Araneae</taxon>
        <taxon>Araneomorphae</taxon>
        <taxon>Entelegynae</taxon>
        <taxon>Araneoidea</taxon>
        <taxon>Araneidae</taxon>
        <taxon>Araneus</taxon>
    </lineage>
</organism>
<name>A0A4Y2S7M1_ARAVE</name>
<accession>A0A4Y2S7M1</accession>
<dbReference type="Proteomes" id="UP000499080">
    <property type="component" value="Unassembled WGS sequence"/>
</dbReference>
<dbReference type="AlphaFoldDB" id="A0A4Y2S7M1"/>
<dbReference type="OrthoDB" id="6434309at2759"/>
<dbReference type="EMBL" id="BGPR01020196">
    <property type="protein sequence ID" value="GBN84027.1"/>
    <property type="molecule type" value="Genomic_DNA"/>
</dbReference>
<evidence type="ECO:0000313" key="2">
    <source>
        <dbReference type="Proteomes" id="UP000499080"/>
    </source>
</evidence>
<protein>
    <submittedName>
        <fullName evidence="1">Uncharacterized protein</fullName>
    </submittedName>
</protein>
<sequence>MRDTPREVRLWCLISGWRSFFRLPGHVLYCCEKSDIWSPSVISITLIRMCRQHTIFNGHSKIQVGGKFNSVKNRIERPFQGVISGLVFGGNRILDMAAEDDPRVSLQGDVELLIAMPPGGQTVDSAENSEEVSQ</sequence>
<dbReference type="Gene3D" id="2.60.120.200">
    <property type="match status" value="1"/>
</dbReference>